<evidence type="ECO:0000256" key="2">
    <source>
        <dbReference type="PROSITE-ProRule" id="PRU00285"/>
    </source>
</evidence>
<feature type="region of interest" description="Disordered" evidence="4">
    <location>
        <begin position="75"/>
        <end position="137"/>
    </location>
</feature>
<evidence type="ECO:0000256" key="3">
    <source>
        <dbReference type="RuleBase" id="RU003616"/>
    </source>
</evidence>
<dbReference type="InterPro" id="IPR002068">
    <property type="entry name" value="A-crystallin/Hsp20_dom"/>
</dbReference>
<evidence type="ECO:0000256" key="1">
    <source>
        <dbReference type="ARBA" id="ARBA00023016"/>
    </source>
</evidence>
<evidence type="ECO:0000313" key="7">
    <source>
        <dbReference type="Proteomes" id="UP000298416"/>
    </source>
</evidence>
<feature type="compositionally biased region" description="Polar residues" evidence="4">
    <location>
        <begin position="75"/>
        <end position="85"/>
    </location>
</feature>
<proteinExistence type="inferred from homology"/>
<dbReference type="Proteomes" id="UP000298416">
    <property type="component" value="Unassembled WGS sequence"/>
</dbReference>
<keyword evidence="1" id="KW-0346">Stress response</keyword>
<organism evidence="6">
    <name type="scientific">Salvia splendens</name>
    <name type="common">Scarlet sage</name>
    <dbReference type="NCBI Taxonomy" id="180675"/>
    <lineage>
        <taxon>Eukaryota</taxon>
        <taxon>Viridiplantae</taxon>
        <taxon>Streptophyta</taxon>
        <taxon>Embryophyta</taxon>
        <taxon>Tracheophyta</taxon>
        <taxon>Spermatophyta</taxon>
        <taxon>Magnoliopsida</taxon>
        <taxon>eudicotyledons</taxon>
        <taxon>Gunneridae</taxon>
        <taxon>Pentapetalae</taxon>
        <taxon>asterids</taxon>
        <taxon>lamiids</taxon>
        <taxon>Lamiales</taxon>
        <taxon>Lamiaceae</taxon>
        <taxon>Nepetoideae</taxon>
        <taxon>Mentheae</taxon>
        <taxon>Salviinae</taxon>
        <taxon>Salvia</taxon>
        <taxon>Salvia subgen. Calosphace</taxon>
        <taxon>core Calosphace</taxon>
    </lineage>
</organism>
<dbReference type="CDD" id="cd06464">
    <property type="entry name" value="ACD_sHsps-like"/>
    <property type="match status" value="1"/>
</dbReference>
<protein>
    <recommendedName>
        <fullName evidence="5">SHSP domain-containing protein</fullName>
    </recommendedName>
</protein>
<evidence type="ECO:0000256" key="4">
    <source>
        <dbReference type="SAM" id="MobiDB-lite"/>
    </source>
</evidence>
<feature type="domain" description="SHSP" evidence="5">
    <location>
        <begin position="149"/>
        <end position="269"/>
    </location>
</feature>
<comment type="caution">
    <text evidence="6">The sequence shown here is derived from an EMBL/GenBank/DDBJ whole genome shotgun (WGS) entry which is preliminary data.</text>
</comment>
<dbReference type="OrthoDB" id="1431247at2759"/>
<comment type="similarity">
    <text evidence="2 3">Belongs to the small heat shock protein (HSP20) family.</text>
</comment>
<dbReference type="Pfam" id="PF00011">
    <property type="entry name" value="HSP20"/>
    <property type="match status" value="1"/>
</dbReference>
<keyword evidence="7" id="KW-1185">Reference proteome</keyword>
<evidence type="ECO:0000259" key="5">
    <source>
        <dbReference type="PROSITE" id="PS01031"/>
    </source>
</evidence>
<gene>
    <name evidence="6" type="ORF">SASPL_124274</name>
</gene>
<evidence type="ECO:0000313" key="6">
    <source>
        <dbReference type="EMBL" id="KAG6416833.1"/>
    </source>
</evidence>
<reference evidence="6" key="1">
    <citation type="submission" date="2018-01" db="EMBL/GenBank/DDBJ databases">
        <authorList>
            <person name="Mao J.F."/>
        </authorList>
    </citation>
    <scope>NUCLEOTIDE SEQUENCE</scope>
    <source>
        <strain evidence="6">Huo1</strain>
        <tissue evidence="6">Leaf</tissue>
    </source>
</reference>
<dbReference type="PROSITE" id="PS01031">
    <property type="entry name" value="SHSP"/>
    <property type="match status" value="1"/>
</dbReference>
<name>A0A8X8ZTZ7_SALSN</name>
<dbReference type="PANTHER" id="PTHR11527">
    <property type="entry name" value="HEAT-SHOCK PROTEIN 20 FAMILY MEMBER"/>
    <property type="match status" value="1"/>
</dbReference>
<reference evidence="6" key="2">
    <citation type="submission" date="2020-08" db="EMBL/GenBank/DDBJ databases">
        <title>Plant Genome Project.</title>
        <authorList>
            <person name="Zhang R.-G."/>
        </authorList>
    </citation>
    <scope>NUCLEOTIDE SEQUENCE</scope>
    <source>
        <strain evidence="6">Huo1</strain>
        <tissue evidence="6">Leaf</tissue>
    </source>
</reference>
<dbReference type="AlphaFoldDB" id="A0A8X8ZTZ7"/>
<dbReference type="InterPro" id="IPR031107">
    <property type="entry name" value="Small_HSP"/>
</dbReference>
<dbReference type="EMBL" id="PNBA02000008">
    <property type="protein sequence ID" value="KAG6416833.1"/>
    <property type="molecule type" value="Genomic_DNA"/>
</dbReference>
<accession>A0A8X8ZTZ7</accession>
<sequence length="303" mass="33815">MESEIVRRRANIIAFHLAIHEDISATATHVFPMRCSNSLNSVIRRYDNRMYFARQGTSSQGCYMRQALHEQGNYVQPSIPSQSTDSGKKGSASLDAPSYSRPAQVDPFKMDQGCGYTDPSSEGPVFARPTTEEGKPVFQSVEKARNVAQTGSEWSPRMDVVESGFNYVITLEVPGVSRDNVKVEVDDQSLVISGNRLNWSCGGGRCSNEPIMAYHIREISQGPYHIVWPLPVNAQKDNVSAEIQPLVNVVTCKKIEHHFNSYMLVILVICSFDAINRLLAKDGLLCITIPKLSGLRWLRKAYM</sequence>